<keyword evidence="2" id="KW-0521">NADP</keyword>
<evidence type="ECO:0000256" key="1">
    <source>
        <dbReference type="ARBA" id="ARBA00006515"/>
    </source>
</evidence>
<dbReference type="EC" id="1.1.1.-" evidence="5"/>
<dbReference type="EMBL" id="CP040749">
    <property type="protein sequence ID" value="QCX39515.1"/>
    <property type="molecule type" value="Genomic_DNA"/>
</dbReference>
<dbReference type="PANTHER" id="PTHR43150:SF4">
    <property type="entry name" value="L-GLYCERALDEHYDE 3-PHOSPHATE REDUCTASE"/>
    <property type="match status" value="1"/>
</dbReference>
<accession>A0A5B7TRW7</accession>
<gene>
    <name evidence="5" type="primary">mgrA</name>
    <name evidence="5" type="ORF">FF125_14095</name>
</gene>
<dbReference type="SUPFAM" id="SSF51430">
    <property type="entry name" value="NAD(P)-linked oxidoreductase"/>
    <property type="match status" value="1"/>
</dbReference>
<evidence type="ECO:0000256" key="3">
    <source>
        <dbReference type="ARBA" id="ARBA00023002"/>
    </source>
</evidence>
<keyword evidence="3 5" id="KW-0560">Oxidoreductase</keyword>
<dbReference type="NCBIfam" id="NF007388">
    <property type="entry name" value="PRK09912.1"/>
    <property type="match status" value="1"/>
</dbReference>
<dbReference type="RefSeq" id="WP_138950366.1">
    <property type="nucleotide sequence ID" value="NZ_CP040749.1"/>
</dbReference>
<dbReference type="Proteomes" id="UP000306229">
    <property type="component" value="Chromosome"/>
</dbReference>
<evidence type="ECO:0000256" key="2">
    <source>
        <dbReference type="ARBA" id="ARBA00022857"/>
    </source>
</evidence>
<dbReference type="GO" id="GO:0051596">
    <property type="term" value="P:methylglyoxal catabolic process"/>
    <property type="evidence" value="ECO:0007669"/>
    <property type="project" value="TreeGrafter"/>
</dbReference>
<feature type="domain" description="NADP-dependent oxidoreductase" evidence="4">
    <location>
        <begin position="37"/>
        <end position="336"/>
    </location>
</feature>
<name>A0A5B7TRW7_9FLAO</name>
<organism evidence="5 6">
    <name type="scientific">Aureibaculum algae</name>
    <dbReference type="NCBI Taxonomy" id="2584122"/>
    <lineage>
        <taxon>Bacteria</taxon>
        <taxon>Pseudomonadati</taxon>
        <taxon>Bacteroidota</taxon>
        <taxon>Flavobacteriia</taxon>
        <taxon>Flavobacteriales</taxon>
        <taxon>Flavobacteriaceae</taxon>
        <taxon>Aureibaculum</taxon>
    </lineage>
</organism>
<dbReference type="PANTHER" id="PTHR43150">
    <property type="entry name" value="HYPERKINETIC, ISOFORM M"/>
    <property type="match status" value="1"/>
</dbReference>
<dbReference type="InterPro" id="IPR036812">
    <property type="entry name" value="NAD(P)_OxRdtase_dom_sf"/>
</dbReference>
<sequence length="341" mass="38465">MQINDKSGITEYMASSKRYDAMKYNRCGKSGLLLPAISLGLWHNFGEVDNMFNARKILRTAFDLGITHFDLANNYGPPFGSAEETFGLLFKKDFKQYRDELIISTKAGYDMWPGPYGNLGSRKYLIASIDQSLKRLGLDYVDIFYHHRPDPDTPLEETMVALSDIVRQGKALYVGISNYEPKETAEAAKILKELKVPFVLHQARYSLFDRWVEDGLLKTLEDNGVGCIAFSPLAQGMLTDKYLKGIPKDSRAGKNFTYLNEEQVQDNMNKIQELNEIAKNRGQKLSQMAIGWLLAQQSITSVLVGASSSDQLKENVKALENLTFSKKELELIEDVLKFSAT</sequence>
<reference evidence="5 6" key="1">
    <citation type="submission" date="2019-05" db="EMBL/GenBank/DDBJ databases">
        <title>Algicella ahnfeltiae gen. nov., sp. nov., a novel marine bacterium of the family Flavobacteriaceae isolated from a red alga.</title>
        <authorList>
            <person name="Nedashkovskaya O.I."/>
            <person name="Kukhlevskiy A.D."/>
            <person name="Kim S.-G."/>
            <person name="Zhukova N.V."/>
            <person name="Mikhailov V.V."/>
        </authorList>
    </citation>
    <scope>NUCLEOTIDE SEQUENCE [LARGE SCALE GENOMIC DNA]</scope>
    <source>
        <strain evidence="5 6">10Alg115</strain>
    </source>
</reference>
<dbReference type="InterPro" id="IPR023210">
    <property type="entry name" value="NADP_OxRdtase_dom"/>
</dbReference>
<evidence type="ECO:0000313" key="6">
    <source>
        <dbReference type="Proteomes" id="UP000306229"/>
    </source>
</evidence>
<dbReference type="GO" id="GO:0016491">
    <property type="term" value="F:oxidoreductase activity"/>
    <property type="evidence" value="ECO:0007669"/>
    <property type="project" value="UniProtKB-KW"/>
</dbReference>
<dbReference type="KEGG" id="fbe:FF125_14095"/>
<keyword evidence="6" id="KW-1185">Reference proteome</keyword>
<dbReference type="AlphaFoldDB" id="A0A5B7TRW7"/>
<dbReference type="Pfam" id="PF00248">
    <property type="entry name" value="Aldo_ket_red"/>
    <property type="match status" value="1"/>
</dbReference>
<comment type="similarity">
    <text evidence="1">Belongs to the shaker potassium channel beta subunit family.</text>
</comment>
<protein>
    <submittedName>
        <fullName evidence="5">L-glyceraldehyde 3-phosphate reductase</fullName>
        <ecNumber evidence="5">1.1.1.-</ecNumber>
    </submittedName>
</protein>
<dbReference type="Gene3D" id="3.20.20.100">
    <property type="entry name" value="NADP-dependent oxidoreductase domain"/>
    <property type="match status" value="1"/>
</dbReference>
<evidence type="ECO:0000313" key="5">
    <source>
        <dbReference type="EMBL" id="QCX39515.1"/>
    </source>
</evidence>
<dbReference type="InterPro" id="IPR005399">
    <property type="entry name" value="K_chnl_volt-dep_bsu_KCNAB-rel"/>
</dbReference>
<evidence type="ECO:0000259" key="4">
    <source>
        <dbReference type="Pfam" id="PF00248"/>
    </source>
</evidence>
<proteinExistence type="inferred from homology"/>
<dbReference type="OrthoDB" id="9804790at2"/>